<dbReference type="EMBL" id="CP020925">
    <property type="protein sequence ID" value="ATP20392.1"/>
    <property type="molecule type" value="Genomic_DNA"/>
</dbReference>
<evidence type="ECO:0000256" key="1">
    <source>
        <dbReference type="SAM" id="Coils"/>
    </source>
</evidence>
<dbReference type="RefSeq" id="WP_048939032.1">
    <property type="nucleotide sequence ID" value="NZ_CP020925.1"/>
</dbReference>
<sequence>MMTRKTTILVAVHALIGGTTTKDEEKFKVRAGSELTDDVIKRLGLDAKAIDRLKEIGAIVEQSAIAAEPGEDVATLEAQLLTERKRADDAEAKVKELEAQLAAKKTAA</sequence>
<organism evidence="2 3">
    <name type="scientific">Sphingobium yanoikuyae</name>
    <name type="common">Sphingomonas yanoikuyae</name>
    <dbReference type="NCBI Taxonomy" id="13690"/>
    <lineage>
        <taxon>Bacteria</taxon>
        <taxon>Pseudomonadati</taxon>
        <taxon>Pseudomonadota</taxon>
        <taxon>Alphaproteobacteria</taxon>
        <taxon>Sphingomonadales</taxon>
        <taxon>Sphingomonadaceae</taxon>
        <taxon>Sphingobium</taxon>
    </lineage>
</organism>
<name>A0A0J9FKP6_SPHYA</name>
<dbReference type="Proteomes" id="UP000037029">
    <property type="component" value="Chromosome"/>
</dbReference>
<gene>
    <name evidence="2" type="ORF">BV87_19765</name>
</gene>
<dbReference type="AlphaFoldDB" id="A0A0J9FKP6"/>
<feature type="coiled-coil region" evidence="1">
    <location>
        <begin position="73"/>
        <end position="107"/>
    </location>
</feature>
<accession>A0A0J9FKP6</accession>
<protein>
    <submittedName>
        <fullName evidence="2">Uncharacterized protein</fullName>
    </submittedName>
</protein>
<evidence type="ECO:0000313" key="2">
    <source>
        <dbReference type="EMBL" id="ATP20392.1"/>
    </source>
</evidence>
<proteinExistence type="predicted"/>
<keyword evidence="1" id="KW-0175">Coiled coil</keyword>
<evidence type="ECO:0000313" key="3">
    <source>
        <dbReference type="Proteomes" id="UP000037029"/>
    </source>
</evidence>
<reference evidence="2 3" key="1">
    <citation type="submission" date="2017-04" db="EMBL/GenBank/DDBJ databases">
        <title>Characterization, genome and methylation analysis of a phthalic acid esters degrading strain Sphingobium yanoikuyae SHJ.</title>
        <authorList>
            <person name="Feng L."/>
        </authorList>
    </citation>
    <scope>NUCLEOTIDE SEQUENCE [LARGE SCALE GENOMIC DNA]</scope>
    <source>
        <strain evidence="2 3">SHJ</strain>
    </source>
</reference>